<evidence type="ECO:0000313" key="5">
    <source>
        <dbReference type="Proteomes" id="UP000007360"/>
    </source>
</evidence>
<keyword evidence="2" id="KW-0808">Transferase</keyword>
<keyword evidence="5" id="KW-1185">Reference proteome</keyword>
<evidence type="ECO:0000256" key="1">
    <source>
        <dbReference type="ARBA" id="ARBA00022603"/>
    </source>
</evidence>
<evidence type="ECO:0000259" key="3">
    <source>
        <dbReference type="Pfam" id="PF13649"/>
    </source>
</evidence>
<dbReference type="PANTHER" id="PTHR43861">
    <property type="entry name" value="TRANS-ACONITATE 2-METHYLTRANSFERASE-RELATED"/>
    <property type="match status" value="1"/>
</dbReference>
<comment type="caution">
    <text evidence="4">The sequence shown here is derived from an EMBL/GenBank/DDBJ whole genome shotgun (WGS) entry which is preliminary data.</text>
</comment>
<dbReference type="GO" id="GO:0032259">
    <property type="term" value="P:methylation"/>
    <property type="evidence" value="ECO:0007669"/>
    <property type="project" value="UniProtKB-KW"/>
</dbReference>
<dbReference type="SUPFAM" id="SSF53335">
    <property type="entry name" value="S-adenosyl-L-methionine-dependent methyltransferases"/>
    <property type="match status" value="1"/>
</dbReference>
<dbReference type="Gene3D" id="3.40.50.150">
    <property type="entry name" value="Vaccinia Virus protein VP39"/>
    <property type="match status" value="1"/>
</dbReference>
<organism evidence="4 5">
    <name type="scientific">Methanobacterium formicicum (strain DSM 3637 / PP1)</name>
    <dbReference type="NCBI Taxonomy" id="1204725"/>
    <lineage>
        <taxon>Archaea</taxon>
        <taxon>Methanobacteriati</taxon>
        <taxon>Methanobacteriota</taxon>
        <taxon>Methanomada group</taxon>
        <taxon>Methanobacteria</taxon>
        <taxon>Methanobacteriales</taxon>
        <taxon>Methanobacteriaceae</taxon>
        <taxon>Methanobacterium</taxon>
    </lineage>
</organism>
<dbReference type="EMBL" id="AMPO01000006">
    <property type="protein sequence ID" value="EKF85585.1"/>
    <property type="molecule type" value="Genomic_DNA"/>
</dbReference>
<reference evidence="4 5" key="1">
    <citation type="journal article" date="2012" name="J. Bacteriol.">
        <title>Draft genome sequence of Methanobacterium formicicum DSM 3637, an archaebacterium isolated from the methane producer amoeba Pelomyxa palustris.</title>
        <authorList>
            <person name="Gutierrez G."/>
        </authorList>
    </citation>
    <scope>NUCLEOTIDE SEQUENCE [LARGE SCALE GENOMIC DNA]</scope>
    <source>
        <strain evidence="5">DSM 3637 / PP1</strain>
    </source>
</reference>
<dbReference type="Pfam" id="PF13649">
    <property type="entry name" value="Methyltransf_25"/>
    <property type="match status" value="1"/>
</dbReference>
<dbReference type="CDD" id="cd02440">
    <property type="entry name" value="AdoMet_MTases"/>
    <property type="match status" value="1"/>
</dbReference>
<dbReference type="GO" id="GO:0030798">
    <property type="term" value="F:trans-aconitate 2-methyltransferase activity"/>
    <property type="evidence" value="ECO:0007669"/>
    <property type="project" value="InterPro"/>
</dbReference>
<dbReference type="PATRIC" id="fig|1204725.3.peg.1530"/>
<dbReference type="PANTHER" id="PTHR43861:SF1">
    <property type="entry name" value="TRANS-ACONITATE 2-METHYLTRANSFERASE"/>
    <property type="match status" value="1"/>
</dbReference>
<proteinExistence type="predicted"/>
<dbReference type="RefSeq" id="WP_004030836.1">
    <property type="nucleotide sequence ID" value="NZ_AMPO01000006.1"/>
</dbReference>
<dbReference type="AlphaFoldDB" id="K2RS36"/>
<dbReference type="Proteomes" id="UP000007360">
    <property type="component" value="Unassembled WGS sequence"/>
</dbReference>
<evidence type="ECO:0000256" key="2">
    <source>
        <dbReference type="ARBA" id="ARBA00022679"/>
    </source>
</evidence>
<feature type="domain" description="Methyltransferase" evidence="3">
    <location>
        <begin position="38"/>
        <end position="127"/>
    </location>
</feature>
<dbReference type="OrthoDB" id="1018at2157"/>
<name>K2RS36_METFP</name>
<gene>
    <name evidence="4" type="ORF">A994_07631</name>
</gene>
<evidence type="ECO:0000313" key="4">
    <source>
        <dbReference type="EMBL" id="EKF85585.1"/>
    </source>
</evidence>
<accession>K2RS36</accession>
<protein>
    <submittedName>
        <fullName evidence="4">Trans-aconitate 2-methyltransferase</fullName>
    </submittedName>
</protein>
<dbReference type="InterPro" id="IPR029063">
    <property type="entry name" value="SAM-dependent_MTases_sf"/>
</dbReference>
<dbReference type="InterPro" id="IPR041698">
    <property type="entry name" value="Methyltransf_25"/>
</dbReference>
<dbReference type="Gene3D" id="1.10.150.290">
    <property type="entry name" value="S-adenosyl-L-methionine-dependent methyltransferases"/>
    <property type="match status" value="1"/>
</dbReference>
<sequence>MQTTKDWNPELYLKFNEERTQPAKDLAARINIENPGKIMDVGCGPGNSTNILSSRWPESELVGIDSSVSMIESAMKNYPDIEWRIEDATKMETEEKYDIIFSNATIQWIPDQKKLISDLVGMLETGGALAVQVPMYHNMPASHVIDGVSLTGRWKELTSGASDAFTFHSSDYYYHILSSQVKSINMWQTSYFHIMPSHENIVEMLKSTGMRKFLDMLETREEKLEFEKDVLKEIKKAYSSQKDGNVLFPFKRLFFIGYK</sequence>
<dbReference type="InterPro" id="IPR023149">
    <property type="entry name" value="Trans_acon_MeTrfase_C"/>
</dbReference>
<keyword evidence="1" id="KW-0489">Methyltransferase</keyword>